<evidence type="ECO:0000313" key="3">
    <source>
        <dbReference type="Proteomes" id="UP000714275"/>
    </source>
</evidence>
<sequence length="119" mass="13395">MASDGTTNVHRYMTSATMLNVADDFSQRVKAAMIFDEYVEIEKDGREGPTKGYIKNNIMMLRELVAKLMKLAQEAGGDIEYEHEGKCNADYLQAAKGGEESKEESKDEQSKDLTLVQYM</sequence>
<reference evidence="2" key="1">
    <citation type="journal article" date="2020" name="New Phytol.">
        <title>Comparative genomics reveals dynamic genome evolution in host specialist ectomycorrhizal fungi.</title>
        <authorList>
            <person name="Lofgren L.A."/>
            <person name="Nguyen N.H."/>
            <person name="Vilgalys R."/>
            <person name="Ruytinx J."/>
            <person name="Liao H.L."/>
            <person name="Branco S."/>
            <person name="Kuo A."/>
            <person name="LaButti K."/>
            <person name="Lipzen A."/>
            <person name="Andreopoulos W."/>
            <person name="Pangilinan J."/>
            <person name="Riley R."/>
            <person name="Hundley H."/>
            <person name="Na H."/>
            <person name="Barry K."/>
            <person name="Grigoriev I.V."/>
            <person name="Stajich J.E."/>
            <person name="Kennedy P.G."/>
        </authorList>
    </citation>
    <scope>NUCLEOTIDE SEQUENCE</scope>
    <source>
        <strain evidence="2">DOB743</strain>
    </source>
</reference>
<dbReference type="OrthoDB" id="2691024at2759"/>
<feature type="region of interest" description="Disordered" evidence="1">
    <location>
        <begin position="96"/>
        <end position="119"/>
    </location>
</feature>
<comment type="caution">
    <text evidence="2">The sequence shown here is derived from an EMBL/GenBank/DDBJ whole genome shotgun (WGS) entry which is preliminary data.</text>
</comment>
<keyword evidence="3" id="KW-1185">Reference proteome</keyword>
<organism evidence="2 3">
    <name type="scientific">Suillus placidus</name>
    <dbReference type="NCBI Taxonomy" id="48579"/>
    <lineage>
        <taxon>Eukaryota</taxon>
        <taxon>Fungi</taxon>
        <taxon>Dikarya</taxon>
        <taxon>Basidiomycota</taxon>
        <taxon>Agaricomycotina</taxon>
        <taxon>Agaricomycetes</taxon>
        <taxon>Agaricomycetidae</taxon>
        <taxon>Boletales</taxon>
        <taxon>Suillineae</taxon>
        <taxon>Suillaceae</taxon>
        <taxon>Suillus</taxon>
    </lineage>
</organism>
<proteinExistence type="predicted"/>
<name>A0A9P7A2V1_9AGAM</name>
<evidence type="ECO:0000313" key="2">
    <source>
        <dbReference type="EMBL" id="KAG1781449.1"/>
    </source>
</evidence>
<dbReference type="EMBL" id="JABBWD010000005">
    <property type="protein sequence ID" value="KAG1781449.1"/>
    <property type="molecule type" value="Genomic_DNA"/>
</dbReference>
<dbReference type="Proteomes" id="UP000714275">
    <property type="component" value="Unassembled WGS sequence"/>
</dbReference>
<gene>
    <name evidence="2" type="ORF">EV702DRAFT_1041969</name>
</gene>
<protein>
    <submittedName>
        <fullName evidence="2">Uncharacterized protein</fullName>
    </submittedName>
</protein>
<feature type="compositionally biased region" description="Basic and acidic residues" evidence="1">
    <location>
        <begin position="97"/>
        <end position="111"/>
    </location>
</feature>
<dbReference type="AlphaFoldDB" id="A0A9P7A2V1"/>
<accession>A0A9P7A2V1</accession>
<evidence type="ECO:0000256" key="1">
    <source>
        <dbReference type="SAM" id="MobiDB-lite"/>
    </source>
</evidence>